<dbReference type="Proteomes" id="UP000688947">
    <property type="component" value="Unassembled WGS sequence"/>
</dbReference>
<dbReference type="AlphaFoldDB" id="A0A8T1UNJ6"/>
<evidence type="ECO:0000313" key="3">
    <source>
        <dbReference type="Proteomes" id="UP000688947"/>
    </source>
</evidence>
<proteinExistence type="predicted"/>
<dbReference type="VEuPathDB" id="FungiDB:PC110_g19423"/>
<accession>A0A8T1UNJ6</accession>
<evidence type="ECO:0000313" key="2">
    <source>
        <dbReference type="EMBL" id="KAG6967025.1"/>
    </source>
</evidence>
<gene>
    <name evidence="2" type="ORF">JG687_00004498</name>
</gene>
<sequence length="61" mass="6965">MVITGLLTMVLWRQTIRRNGRFWRTKDIKVSETMTAAFTPKRAINSPPKIDEKTSSSPATE</sequence>
<organism evidence="2 3">
    <name type="scientific">Phytophthora cactorum</name>
    <dbReference type="NCBI Taxonomy" id="29920"/>
    <lineage>
        <taxon>Eukaryota</taxon>
        <taxon>Sar</taxon>
        <taxon>Stramenopiles</taxon>
        <taxon>Oomycota</taxon>
        <taxon>Peronosporomycetes</taxon>
        <taxon>Peronosporales</taxon>
        <taxon>Peronosporaceae</taxon>
        <taxon>Phytophthora</taxon>
    </lineage>
</organism>
<protein>
    <submittedName>
        <fullName evidence="2">Uncharacterized protein</fullName>
    </submittedName>
</protein>
<dbReference type="EMBL" id="JAENGZ010000156">
    <property type="protein sequence ID" value="KAG6967025.1"/>
    <property type="molecule type" value="Genomic_DNA"/>
</dbReference>
<reference evidence="2" key="1">
    <citation type="submission" date="2021-01" db="EMBL/GenBank/DDBJ databases">
        <title>Phytophthora aleatoria, a newly-described species from Pinus radiata is distinct from Phytophthora cactorum isolates based on comparative genomics.</title>
        <authorList>
            <person name="Mcdougal R."/>
            <person name="Panda P."/>
            <person name="Williams N."/>
            <person name="Studholme D.J."/>
        </authorList>
    </citation>
    <scope>NUCLEOTIDE SEQUENCE</scope>
    <source>
        <strain evidence="2">NZFS 3830</strain>
    </source>
</reference>
<feature type="region of interest" description="Disordered" evidence="1">
    <location>
        <begin position="40"/>
        <end position="61"/>
    </location>
</feature>
<comment type="caution">
    <text evidence="2">The sequence shown here is derived from an EMBL/GenBank/DDBJ whole genome shotgun (WGS) entry which is preliminary data.</text>
</comment>
<name>A0A8T1UNJ6_9STRA</name>
<evidence type="ECO:0000256" key="1">
    <source>
        <dbReference type="SAM" id="MobiDB-lite"/>
    </source>
</evidence>